<proteinExistence type="predicted"/>
<evidence type="ECO:0000313" key="1">
    <source>
        <dbReference type="EMBL" id="QHV98340.1"/>
    </source>
</evidence>
<dbReference type="KEGG" id="senf:GJR95_26545"/>
<sequence>MADSFRLDRTAFHMGTHEETEYYHARNQPKTFTERLQAATYLNSIAFRYDINNPPRLDRTAFSARKHENG</sequence>
<dbReference type="Proteomes" id="UP000464577">
    <property type="component" value="Chromosome"/>
</dbReference>
<keyword evidence="2" id="KW-1185">Reference proteome</keyword>
<reference evidence="1 2" key="1">
    <citation type="submission" date="2019-11" db="EMBL/GenBank/DDBJ databases">
        <title>Spirosoma endbachense sp. nov., isolated from a natural salt meadow.</title>
        <authorList>
            <person name="Rojas J."/>
            <person name="Ambika Manirajan B."/>
            <person name="Ratering S."/>
            <person name="Suarez C."/>
            <person name="Geissler-Plaum R."/>
            <person name="Schnell S."/>
        </authorList>
    </citation>
    <scope>NUCLEOTIDE SEQUENCE [LARGE SCALE GENOMIC DNA]</scope>
    <source>
        <strain evidence="1 2">I-24</strain>
    </source>
</reference>
<accession>A0A6P1W2X7</accession>
<dbReference type="EMBL" id="CP045997">
    <property type="protein sequence ID" value="QHV98340.1"/>
    <property type="molecule type" value="Genomic_DNA"/>
</dbReference>
<gene>
    <name evidence="1" type="ORF">GJR95_26545</name>
</gene>
<dbReference type="AlphaFoldDB" id="A0A6P1W2X7"/>
<protein>
    <submittedName>
        <fullName evidence="1">Uncharacterized protein</fullName>
    </submittedName>
</protein>
<dbReference type="RefSeq" id="WP_162388755.1">
    <property type="nucleotide sequence ID" value="NZ_CP045997.1"/>
</dbReference>
<name>A0A6P1W2X7_9BACT</name>
<organism evidence="1 2">
    <name type="scientific">Spirosoma endbachense</name>
    <dbReference type="NCBI Taxonomy" id="2666025"/>
    <lineage>
        <taxon>Bacteria</taxon>
        <taxon>Pseudomonadati</taxon>
        <taxon>Bacteroidota</taxon>
        <taxon>Cytophagia</taxon>
        <taxon>Cytophagales</taxon>
        <taxon>Cytophagaceae</taxon>
        <taxon>Spirosoma</taxon>
    </lineage>
</organism>
<evidence type="ECO:0000313" key="2">
    <source>
        <dbReference type="Proteomes" id="UP000464577"/>
    </source>
</evidence>